<evidence type="ECO:0000313" key="3">
    <source>
        <dbReference type="Proteomes" id="UP001652582"/>
    </source>
</evidence>
<dbReference type="AlphaFoldDB" id="A0A6J1NZB4"/>
<dbReference type="KEGG" id="bany:112054555"/>
<feature type="chain" id="PRO_5044639107" evidence="2">
    <location>
        <begin position="24"/>
        <end position="197"/>
    </location>
</feature>
<dbReference type="RefSeq" id="XP_023950148.2">
    <property type="nucleotide sequence ID" value="XM_024094380.2"/>
</dbReference>
<protein>
    <submittedName>
        <fullName evidence="4">Uncharacterized protein LOC112054555</fullName>
    </submittedName>
</protein>
<dbReference type="Proteomes" id="UP001652582">
    <property type="component" value="Chromosome 7"/>
</dbReference>
<keyword evidence="3" id="KW-1185">Reference proteome</keyword>
<feature type="region of interest" description="Disordered" evidence="1">
    <location>
        <begin position="132"/>
        <end position="166"/>
    </location>
</feature>
<reference evidence="4" key="1">
    <citation type="submission" date="2025-08" db="UniProtKB">
        <authorList>
            <consortium name="RefSeq"/>
        </authorList>
    </citation>
    <scope>IDENTIFICATION</scope>
</reference>
<evidence type="ECO:0000256" key="2">
    <source>
        <dbReference type="SAM" id="SignalP"/>
    </source>
</evidence>
<feature type="signal peptide" evidence="2">
    <location>
        <begin position="1"/>
        <end position="23"/>
    </location>
</feature>
<evidence type="ECO:0000256" key="1">
    <source>
        <dbReference type="SAM" id="MobiDB-lite"/>
    </source>
</evidence>
<sequence length="197" mass="21766">MLINIKTVVLLTYAVLCVKETLCYPPPVPVDILMSNLEHLSQQLENSRIPIEHRRLFFRPLLKNVQGKTRELFSRFIGTPASTRPSGFSGPTESTGLTGSTVSSVTTVIPINNTQGPARSTERLSVADQPSDIAGNINSQRNSESTVDRNAEERQITEEPNRVDLDSYDHTDIDVNNDDDELSIRILPQPVVATLLG</sequence>
<feature type="compositionally biased region" description="Polar residues" evidence="1">
    <location>
        <begin position="136"/>
        <end position="145"/>
    </location>
</feature>
<name>A0A6J1NZB4_BICAN</name>
<feature type="compositionally biased region" description="Basic and acidic residues" evidence="1">
    <location>
        <begin position="146"/>
        <end position="166"/>
    </location>
</feature>
<evidence type="ECO:0000313" key="4">
    <source>
        <dbReference type="RefSeq" id="XP_023950148.2"/>
    </source>
</evidence>
<accession>A0A6J1NZB4</accession>
<keyword evidence="2" id="KW-0732">Signal</keyword>
<proteinExistence type="predicted"/>
<gene>
    <name evidence="4" type="primary">LOC112054555</name>
</gene>
<organism evidence="3 4">
    <name type="scientific">Bicyclus anynana</name>
    <name type="common">Squinting bush brown butterfly</name>
    <dbReference type="NCBI Taxonomy" id="110368"/>
    <lineage>
        <taxon>Eukaryota</taxon>
        <taxon>Metazoa</taxon>
        <taxon>Ecdysozoa</taxon>
        <taxon>Arthropoda</taxon>
        <taxon>Hexapoda</taxon>
        <taxon>Insecta</taxon>
        <taxon>Pterygota</taxon>
        <taxon>Neoptera</taxon>
        <taxon>Endopterygota</taxon>
        <taxon>Lepidoptera</taxon>
        <taxon>Glossata</taxon>
        <taxon>Ditrysia</taxon>
        <taxon>Papilionoidea</taxon>
        <taxon>Nymphalidae</taxon>
        <taxon>Satyrinae</taxon>
        <taxon>Satyrini</taxon>
        <taxon>Mycalesina</taxon>
        <taxon>Bicyclus</taxon>
    </lineage>
</organism>
<dbReference type="GeneID" id="112054555"/>